<keyword evidence="1" id="KW-1133">Transmembrane helix</keyword>
<protein>
    <submittedName>
        <fullName evidence="2">Uncharacterized protein</fullName>
    </submittedName>
</protein>
<dbReference type="RefSeq" id="WP_076877137.1">
    <property type="nucleotide sequence ID" value="NZ_MLCN01000007.1"/>
</dbReference>
<dbReference type="OrthoDB" id="6717290at2"/>
<feature type="transmembrane region" description="Helical" evidence="1">
    <location>
        <begin position="36"/>
        <end position="61"/>
    </location>
</feature>
<gene>
    <name evidence="2" type="ORF">BKE30_02695</name>
</gene>
<evidence type="ECO:0000313" key="3">
    <source>
        <dbReference type="Proteomes" id="UP000192132"/>
    </source>
</evidence>
<dbReference type="Proteomes" id="UP000192132">
    <property type="component" value="Unassembled WGS sequence"/>
</dbReference>
<keyword evidence="1" id="KW-0472">Membrane</keyword>
<evidence type="ECO:0000256" key="1">
    <source>
        <dbReference type="SAM" id="Phobius"/>
    </source>
</evidence>
<sequence>MATTRFEKPRIEKIGLSDHRKNQNRKLALNNTNLRLGLLLIFLATSVCIWLVFYCMSPYWYSRNFVDQLSQNNQLVTEQLIPHSLLQPYQADLLATRQLTAQQWQGPGARYLQQVWPTLAEQQNMHQLLLLHVNSAPPDSIKRSYTRFPSRFRLTLGDTPQNTLWFEWQRESWNSWTLSKLCIYNPQPVAEVNNCLSSSR</sequence>
<comment type="caution">
    <text evidence="2">The sequence shown here is derived from an EMBL/GenBank/DDBJ whole genome shotgun (WGS) entry which is preliminary data.</text>
</comment>
<accession>A0A1S8CXK4</accession>
<evidence type="ECO:0000313" key="2">
    <source>
        <dbReference type="EMBL" id="ONG41765.1"/>
    </source>
</evidence>
<keyword evidence="1" id="KW-0812">Transmembrane</keyword>
<keyword evidence="3" id="KW-1185">Reference proteome</keyword>
<name>A0A1S8CXK4_9GAMM</name>
<proteinExistence type="predicted"/>
<reference evidence="2 3" key="1">
    <citation type="submission" date="2016-10" db="EMBL/GenBank/DDBJ databases">
        <title>Draft Genome sequence of Alkanindiges sp. strain H1.</title>
        <authorList>
            <person name="Subhash Y."/>
            <person name="Lee S."/>
        </authorList>
    </citation>
    <scope>NUCLEOTIDE SEQUENCE [LARGE SCALE GENOMIC DNA]</scope>
    <source>
        <strain evidence="2 3">H1</strain>
    </source>
</reference>
<organism evidence="2 3">
    <name type="scientific">Alkanindiges hydrocarboniclasticus</name>
    <dbReference type="NCBI Taxonomy" id="1907941"/>
    <lineage>
        <taxon>Bacteria</taxon>
        <taxon>Pseudomonadati</taxon>
        <taxon>Pseudomonadota</taxon>
        <taxon>Gammaproteobacteria</taxon>
        <taxon>Moraxellales</taxon>
        <taxon>Moraxellaceae</taxon>
        <taxon>Alkanindiges</taxon>
    </lineage>
</organism>
<dbReference type="AlphaFoldDB" id="A0A1S8CXK4"/>
<dbReference type="STRING" id="1907941.BKE30_02695"/>
<dbReference type="EMBL" id="MLCN01000007">
    <property type="protein sequence ID" value="ONG41765.1"/>
    <property type="molecule type" value="Genomic_DNA"/>
</dbReference>